<evidence type="ECO:0000256" key="1">
    <source>
        <dbReference type="ARBA" id="ARBA00022679"/>
    </source>
</evidence>
<dbReference type="Gene3D" id="3.40.50.620">
    <property type="entry name" value="HUPs"/>
    <property type="match status" value="1"/>
</dbReference>
<evidence type="ECO:0000256" key="2">
    <source>
        <dbReference type="ARBA" id="ARBA00022695"/>
    </source>
</evidence>
<protein>
    <submittedName>
        <fullName evidence="4">Cytidyltransferase</fullName>
    </submittedName>
</protein>
<comment type="caution">
    <text evidence="4">The sequence shown here is derived from an EMBL/GenBank/DDBJ whole genome shotgun (WGS) entry which is preliminary data.</text>
</comment>
<dbReference type="EMBL" id="PJKA01000012">
    <property type="protein sequence ID" value="PNC17648.1"/>
    <property type="molecule type" value="Genomic_DNA"/>
</dbReference>
<accession>A0A2N8HCQ8</accession>
<dbReference type="NCBIfam" id="TIGR00125">
    <property type="entry name" value="cyt_tran_rel"/>
    <property type="match status" value="1"/>
</dbReference>
<dbReference type="Proteomes" id="UP000236000">
    <property type="component" value="Unassembled WGS sequence"/>
</dbReference>
<dbReference type="PANTHER" id="PTHR43793">
    <property type="entry name" value="FAD SYNTHASE"/>
    <property type="match status" value="1"/>
</dbReference>
<proteinExistence type="predicted"/>
<dbReference type="AlphaFoldDB" id="A0A2N8HCQ8"/>
<dbReference type="Gene3D" id="3.30.230.120">
    <property type="match status" value="1"/>
</dbReference>
<feature type="domain" description="Cytidyltransferase-like" evidence="3">
    <location>
        <begin position="6"/>
        <end position="134"/>
    </location>
</feature>
<gene>
    <name evidence="4" type="ORF">CXU22_07805</name>
</gene>
<dbReference type="OrthoDB" id="9802794at2"/>
<dbReference type="GO" id="GO:0016779">
    <property type="term" value="F:nucleotidyltransferase activity"/>
    <property type="evidence" value="ECO:0007669"/>
    <property type="project" value="UniProtKB-KW"/>
</dbReference>
<evidence type="ECO:0000313" key="5">
    <source>
        <dbReference type="Proteomes" id="UP000236000"/>
    </source>
</evidence>
<name>A0A2N8HCQ8_9BACT</name>
<dbReference type="SUPFAM" id="SSF52374">
    <property type="entry name" value="Nucleotidylyl transferase"/>
    <property type="match status" value="1"/>
</dbReference>
<dbReference type="PANTHER" id="PTHR43793:SF1">
    <property type="entry name" value="FAD SYNTHASE"/>
    <property type="match status" value="1"/>
</dbReference>
<evidence type="ECO:0000313" key="4">
    <source>
        <dbReference type="EMBL" id="PNC17648.1"/>
    </source>
</evidence>
<evidence type="ECO:0000259" key="3">
    <source>
        <dbReference type="Pfam" id="PF01467"/>
    </source>
</evidence>
<dbReference type="InterPro" id="IPR014729">
    <property type="entry name" value="Rossmann-like_a/b/a_fold"/>
</dbReference>
<dbReference type="Pfam" id="PF01467">
    <property type="entry name" value="CTP_transf_like"/>
    <property type="match status" value="1"/>
</dbReference>
<sequence length="363" mass="40155">MKKVFVSGCYDIVHAGHIQFFEEARSLGDYLIVSFASEPVLWHHKQRKPSIPDEHKKVLLESLRMVDKVILGTGMKKGLDFEEEFLQEKPDVLAVTEDDLYSGIKKELCARVGANYVVLPKTPPKFAPVSTTMLVNRIKAPSSVPLRVDFAGGWLDVPRYARKGSYVVNCAITPMVSLCEWPYEKRSGLGGSGAWAMLEGRDPVASELALGVGWQDPAVIAETGLCVWRSGSSPVLDVKGTGDFLEGRMAILYTGEEHDTPGMADEQRDYVRISQSSLIARTGVLERNINTLAAGVALYYSVQLDEGMQPLPDIPNALAKKYLGGGYGGYALYLFPCRDDRDQAVKDNPAMKRVEPYCRQLFK</sequence>
<keyword evidence="1 4" id="KW-0808">Transferase</keyword>
<organism evidence="4 5">
    <name type="scientific">Akkermansia muciniphila</name>
    <dbReference type="NCBI Taxonomy" id="239935"/>
    <lineage>
        <taxon>Bacteria</taxon>
        <taxon>Pseudomonadati</taxon>
        <taxon>Verrucomicrobiota</taxon>
        <taxon>Verrucomicrobiia</taxon>
        <taxon>Verrucomicrobiales</taxon>
        <taxon>Akkermansiaceae</taxon>
        <taxon>Akkermansia</taxon>
    </lineage>
</organism>
<reference evidence="4 5" key="1">
    <citation type="journal article" date="2017" name="BMC Genomics">
        <title>Genome sequencing of 39 Akkermansia muciniphila isolates reveals its population structure, genomic and functional diverisity, and global distribution in mammalian gut microbiotas.</title>
        <authorList>
            <person name="Guo X."/>
            <person name="Li S."/>
            <person name="Zhang J."/>
            <person name="Wu F."/>
            <person name="Li X."/>
            <person name="Wu D."/>
            <person name="Zhang M."/>
            <person name="Ou Z."/>
            <person name="Jie Z."/>
            <person name="Yan Q."/>
            <person name="Li P."/>
            <person name="Yi J."/>
            <person name="Peng Y."/>
        </authorList>
    </citation>
    <scope>NUCLEOTIDE SEQUENCE [LARGE SCALE GENOMIC DNA]</scope>
    <source>
        <strain evidence="4 5">GP24</strain>
    </source>
</reference>
<dbReference type="InterPro" id="IPR050385">
    <property type="entry name" value="Archaeal_FAD_synthase"/>
</dbReference>
<dbReference type="RefSeq" id="WP_102714252.1">
    <property type="nucleotide sequence ID" value="NZ_CABMLK010000001.1"/>
</dbReference>
<keyword evidence="2" id="KW-0548">Nucleotidyltransferase</keyword>
<dbReference type="InterPro" id="IPR004821">
    <property type="entry name" value="Cyt_trans-like"/>
</dbReference>